<sequence length="720" mass="77975">MSNLEPDVDAGPQPPPYSETWSHDLVETPEIHVPTDGRIDVELGSKFAAAYTRFFPAPTEEGLIPAESNDPVPANVQWDIPLNIVIQVVGSRGDVQPFVALGNELQRHGHRVRLATHPYMVKNPGLIPGMKTLREGEIQRKRAMIAEMLDGCWKSCIEPDPQTRSPFVAQAIIANPVSFAHVHCAQALAIPVHLMFTMPWTSTRAFPHPLANIKDSKQEPRLANYLSYGMLDVCGFFFRDPPAYTAPPDLANFLASGPTPIYIGFGSIVIEDPRGLTTALLEAVKMNGARAIISRGWSKIGEDAGNDNIFYLDDCPHEWLFQKVSAVVHHGGAGTTACGLLNARPTVVVPFFGDQAFWGQMIASAKAGPPPIPHKALNSKNLADAVAFCLTPETARAASDIANRMRDENGVQQAVASFHRQLPRERLGCDLAPRQPATWLYTRYERPMRLSNFAVENLCLAQEHKFKRRDLKHYGPSPIVIKNKRWDPITSAGSAGYRLASDVTTNAVGIFADPAKVYIDNAKSGSEPKSQLKLHGQAALASVNSIDNLALGAIKGGMVDVPLALAEGFRNAPKLWGESVKEQDEITGWKSGTAVAGKSFAYGFYDGVGGFFYKPYQGAKKEGILGFAKGCGKGLTGIVAEPVSGALGLFGYAGDGISKSIDRAVHGKTRKRIMAAKAAEAEDLRRKVPIEGGADADVLKEFYRLRALPAKEQPDVGSSA</sequence>
<reference evidence="5" key="1">
    <citation type="journal article" date="2023" name="Genome Biol. Evol.">
        <title>First Whole Genome Sequence and Flow Cytometry Genome Size Data for the Lichen-Forming Fungus Ramalina farinacea (Ascomycota).</title>
        <authorList>
            <person name="Llewellyn T."/>
            <person name="Mian S."/>
            <person name="Hill R."/>
            <person name="Leitch I.J."/>
            <person name="Gaya E."/>
        </authorList>
    </citation>
    <scope>NUCLEOTIDE SEQUENCE</scope>
    <source>
        <strain evidence="5">LIQ254RAFAR</strain>
    </source>
</reference>
<dbReference type="AlphaFoldDB" id="A0AA43TYD3"/>
<comment type="caution">
    <text evidence="5">The sequence shown here is derived from an EMBL/GenBank/DDBJ whole genome shotgun (WGS) entry which is preliminary data.</text>
</comment>
<evidence type="ECO:0000259" key="3">
    <source>
        <dbReference type="Pfam" id="PF03033"/>
    </source>
</evidence>
<dbReference type="GO" id="GO:0016906">
    <property type="term" value="F:sterol 3-beta-glucosyltransferase activity"/>
    <property type="evidence" value="ECO:0007669"/>
    <property type="project" value="UniProtKB-ARBA"/>
</dbReference>
<evidence type="ECO:0000259" key="4">
    <source>
        <dbReference type="Pfam" id="PF06722"/>
    </source>
</evidence>
<name>A0AA43TYD3_9LECA</name>
<dbReference type="InterPro" id="IPR002213">
    <property type="entry name" value="UDP_glucos_trans"/>
</dbReference>
<evidence type="ECO:0008006" key="7">
    <source>
        <dbReference type="Google" id="ProtNLM"/>
    </source>
</evidence>
<dbReference type="PANTHER" id="PTHR48050:SF27">
    <property type="entry name" value="GLUCOSYLTRANSFERASE, PUTATIVE (AFU_ORTHOLOGUE AFUA_7G04880)-RELATED"/>
    <property type="match status" value="1"/>
</dbReference>
<feature type="domain" description="Erythromycin biosynthesis protein CIII-like C-terminal" evidence="4">
    <location>
        <begin position="307"/>
        <end position="409"/>
    </location>
</feature>
<proteinExistence type="predicted"/>
<organism evidence="5 6">
    <name type="scientific">Ramalina farinacea</name>
    <dbReference type="NCBI Taxonomy" id="258253"/>
    <lineage>
        <taxon>Eukaryota</taxon>
        <taxon>Fungi</taxon>
        <taxon>Dikarya</taxon>
        <taxon>Ascomycota</taxon>
        <taxon>Pezizomycotina</taxon>
        <taxon>Lecanoromycetes</taxon>
        <taxon>OSLEUM clade</taxon>
        <taxon>Lecanoromycetidae</taxon>
        <taxon>Lecanorales</taxon>
        <taxon>Lecanorineae</taxon>
        <taxon>Ramalinaceae</taxon>
        <taxon>Ramalina</taxon>
    </lineage>
</organism>
<dbReference type="EMBL" id="JAPUFD010000013">
    <property type="protein sequence ID" value="MDI1490890.1"/>
    <property type="molecule type" value="Genomic_DNA"/>
</dbReference>
<evidence type="ECO:0000313" key="6">
    <source>
        <dbReference type="Proteomes" id="UP001161017"/>
    </source>
</evidence>
<evidence type="ECO:0000313" key="5">
    <source>
        <dbReference type="EMBL" id="MDI1490890.1"/>
    </source>
</evidence>
<dbReference type="InterPro" id="IPR050426">
    <property type="entry name" value="Glycosyltransferase_28"/>
</dbReference>
<accession>A0AA43TYD3</accession>
<dbReference type="PANTHER" id="PTHR48050">
    <property type="entry name" value="STEROL 3-BETA-GLUCOSYLTRANSFERASE"/>
    <property type="match status" value="1"/>
</dbReference>
<dbReference type="FunFam" id="3.40.50.2000:FF:000009">
    <property type="entry name" value="Sterol 3-beta-glucosyltransferase UGT80A2"/>
    <property type="match status" value="1"/>
</dbReference>
<protein>
    <recommendedName>
        <fullName evidence="7">Glycosyltransferase family 28 N-terminal domain-containing protein</fullName>
    </recommendedName>
</protein>
<dbReference type="InterPro" id="IPR004276">
    <property type="entry name" value="GlycoTrans_28_N"/>
</dbReference>
<dbReference type="Proteomes" id="UP001161017">
    <property type="component" value="Unassembled WGS sequence"/>
</dbReference>
<dbReference type="Pfam" id="PF03033">
    <property type="entry name" value="Glyco_transf_28"/>
    <property type="match status" value="1"/>
</dbReference>
<dbReference type="Pfam" id="PF06722">
    <property type="entry name" value="EryCIII-like_C"/>
    <property type="match status" value="1"/>
</dbReference>
<feature type="domain" description="Glycosyltransferase family 28 N-terminal" evidence="3">
    <location>
        <begin position="84"/>
        <end position="207"/>
    </location>
</feature>
<feature type="region of interest" description="Disordered" evidence="2">
    <location>
        <begin position="1"/>
        <end position="21"/>
    </location>
</feature>
<evidence type="ECO:0000256" key="1">
    <source>
        <dbReference type="ARBA" id="ARBA00022679"/>
    </source>
</evidence>
<dbReference type="SUPFAM" id="SSF53756">
    <property type="entry name" value="UDP-Glycosyltransferase/glycogen phosphorylase"/>
    <property type="match status" value="1"/>
</dbReference>
<keyword evidence="1" id="KW-0808">Transferase</keyword>
<dbReference type="InterPro" id="IPR010610">
    <property type="entry name" value="EryCIII-like_C"/>
</dbReference>
<keyword evidence="6" id="KW-1185">Reference proteome</keyword>
<gene>
    <name evidence="5" type="ORF">OHK93_002095</name>
</gene>
<evidence type="ECO:0000256" key="2">
    <source>
        <dbReference type="SAM" id="MobiDB-lite"/>
    </source>
</evidence>
<dbReference type="CDD" id="cd03784">
    <property type="entry name" value="GT1_Gtf-like"/>
    <property type="match status" value="1"/>
</dbReference>
<dbReference type="GO" id="GO:0005975">
    <property type="term" value="P:carbohydrate metabolic process"/>
    <property type="evidence" value="ECO:0007669"/>
    <property type="project" value="InterPro"/>
</dbReference>
<dbReference type="Gene3D" id="3.40.50.2000">
    <property type="entry name" value="Glycogen Phosphorylase B"/>
    <property type="match status" value="3"/>
</dbReference>